<dbReference type="InterPro" id="IPR051606">
    <property type="entry name" value="Polyketide_Oxido-like"/>
</dbReference>
<gene>
    <name evidence="2" type="ORF">EV653_3139</name>
</gene>
<comment type="caution">
    <text evidence="2">The sequence shown here is derived from an EMBL/GenBank/DDBJ whole genome shotgun (WGS) entry which is preliminary data.</text>
</comment>
<dbReference type="GO" id="GO:0042602">
    <property type="term" value="F:riboflavin reductase (NADPH) activity"/>
    <property type="evidence" value="ECO:0007669"/>
    <property type="project" value="TreeGrafter"/>
</dbReference>
<reference evidence="2 3" key="1">
    <citation type="submission" date="2019-03" db="EMBL/GenBank/DDBJ databases">
        <title>Genomic Encyclopedia of Type Strains, Phase III (KMG-III): the genomes of soil and plant-associated and newly described type strains.</title>
        <authorList>
            <person name="Whitman W."/>
        </authorList>
    </citation>
    <scope>NUCLEOTIDE SEQUENCE [LARGE SCALE GENOMIC DNA]</scope>
    <source>
        <strain evidence="2 3">VKM Ac-2573</strain>
    </source>
</reference>
<dbReference type="Pfam" id="PF13460">
    <property type="entry name" value="NAD_binding_10"/>
    <property type="match status" value="1"/>
</dbReference>
<name>A0A4R8CP90_9ACTN</name>
<accession>A0A4R8CP90</accession>
<dbReference type="SUPFAM" id="SSF51735">
    <property type="entry name" value="NAD(P)-binding Rossmann-fold domains"/>
    <property type="match status" value="1"/>
</dbReference>
<dbReference type="GO" id="GO:0004074">
    <property type="term" value="F:biliverdin reductase [NAD(P)H] activity"/>
    <property type="evidence" value="ECO:0007669"/>
    <property type="project" value="TreeGrafter"/>
</dbReference>
<proteinExistence type="predicted"/>
<dbReference type="Gene3D" id="3.40.50.720">
    <property type="entry name" value="NAD(P)-binding Rossmann-like Domain"/>
    <property type="match status" value="1"/>
</dbReference>
<dbReference type="RefSeq" id="WP_134103367.1">
    <property type="nucleotide sequence ID" value="NZ_SODP01000001.1"/>
</dbReference>
<dbReference type="Proteomes" id="UP000295146">
    <property type="component" value="Unassembled WGS sequence"/>
</dbReference>
<dbReference type="OrthoDB" id="9771302at2"/>
<protein>
    <submittedName>
        <fullName evidence="2">NADH-flavin reductase</fullName>
    </submittedName>
</protein>
<dbReference type="EMBL" id="SODP01000001">
    <property type="protein sequence ID" value="TDW77952.1"/>
    <property type="molecule type" value="Genomic_DNA"/>
</dbReference>
<evidence type="ECO:0000313" key="3">
    <source>
        <dbReference type="Proteomes" id="UP000295146"/>
    </source>
</evidence>
<keyword evidence="3" id="KW-1185">Reference proteome</keyword>
<evidence type="ECO:0000313" key="2">
    <source>
        <dbReference type="EMBL" id="TDW77952.1"/>
    </source>
</evidence>
<dbReference type="AlphaFoldDB" id="A0A4R8CP90"/>
<dbReference type="InterPro" id="IPR036291">
    <property type="entry name" value="NAD(P)-bd_dom_sf"/>
</dbReference>
<evidence type="ECO:0000259" key="1">
    <source>
        <dbReference type="Pfam" id="PF13460"/>
    </source>
</evidence>
<organism evidence="2 3">
    <name type="scientific">Kribbella pratensis</name>
    <dbReference type="NCBI Taxonomy" id="2512112"/>
    <lineage>
        <taxon>Bacteria</taxon>
        <taxon>Bacillati</taxon>
        <taxon>Actinomycetota</taxon>
        <taxon>Actinomycetes</taxon>
        <taxon>Propionibacteriales</taxon>
        <taxon>Kribbellaceae</taxon>
        <taxon>Kribbella</taxon>
    </lineage>
</organism>
<dbReference type="InterPro" id="IPR016040">
    <property type="entry name" value="NAD(P)-bd_dom"/>
</dbReference>
<feature type="domain" description="NAD(P)-binding" evidence="1">
    <location>
        <begin position="7"/>
        <end position="200"/>
    </location>
</feature>
<dbReference type="PANTHER" id="PTHR43355">
    <property type="entry name" value="FLAVIN REDUCTASE (NADPH)"/>
    <property type="match status" value="1"/>
</dbReference>
<sequence>MRITILGANGPTGRLLTQQAVAAGHNVVALTRRPDEFPMRHPKLVVEGGDVLNQDAVDPVVDGSDAVLSALGTPFSKEELEVYSRGGHNTLAAMKRFGTPRLVVVTSGAVTGQPEPTGGFLFNRVLQPYVMRVLGKTVYDDMRRLEELLSLSDTEWTVLRPSGLFELPDVTKFSITEEHGPGRLTSRRDLAAAMLEQVTDQRFVRKVAHVITTQDNPSLLSMIWREARKK</sequence>
<dbReference type="PANTHER" id="PTHR43355:SF2">
    <property type="entry name" value="FLAVIN REDUCTASE (NADPH)"/>
    <property type="match status" value="1"/>
</dbReference>